<dbReference type="AlphaFoldDB" id="C8PJH7"/>
<protein>
    <submittedName>
        <fullName evidence="3">Outer membrane autotransporter barrel domain protein</fullName>
    </submittedName>
</protein>
<reference evidence="3 4" key="1">
    <citation type="submission" date="2009-07" db="EMBL/GenBank/DDBJ databases">
        <authorList>
            <person name="Madupu R."/>
            <person name="Sebastian Y."/>
            <person name="Durkin A.S."/>
            <person name="Torralba M."/>
            <person name="Methe B."/>
            <person name="Sutton G.G."/>
            <person name="Strausberg R.L."/>
            <person name="Nelson K.E."/>
        </authorList>
    </citation>
    <scope>NUCLEOTIDE SEQUENCE [LARGE SCALE GENOMIC DNA]</scope>
    <source>
        <strain evidence="3 4">RM3268</strain>
    </source>
</reference>
<evidence type="ECO:0000256" key="1">
    <source>
        <dbReference type="SAM" id="SignalP"/>
    </source>
</evidence>
<dbReference type="eggNOG" id="COG3468">
    <property type="taxonomic scope" value="Bacteria"/>
</dbReference>
<dbReference type="InterPro" id="IPR005546">
    <property type="entry name" value="Autotransporte_beta"/>
</dbReference>
<dbReference type="SUPFAM" id="SSF103515">
    <property type="entry name" value="Autotransporter"/>
    <property type="match status" value="1"/>
</dbReference>
<proteinExistence type="predicted"/>
<feature type="signal peptide" evidence="1">
    <location>
        <begin position="1"/>
        <end position="20"/>
    </location>
</feature>
<evidence type="ECO:0000313" key="3">
    <source>
        <dbReference type="EMBL" id="EEV17082.1"/>
    </source>
</evidence>
<accession>C8PJH7</accession>
<dbReference type="InterPro" id="IPR036709">
    <property type="entry name" value="Autotransporte_beta_dom_sf"/>
</dbReference>
<dbReference type="Gene3D" id="2.40.128.130">
    <property type="entry name" value="Autotransporter beta-domain"/>
    <property type="match status" value="1"/>
</dbReference>
<name>C8PJH7_9BACT</name>
<evidence type="ECO:0000259" key="2">
    <source>
        <dbReference type="PROSITE" id="PS51208"/>
    </source>
</evidence>
<sequence length="716" mass="75828">MHSKTIGASLSLALTGQLYAIPVANPLTIDKTTDLNNYDVYEKDVDDGTLTVKNPTVAQIITLDSQPSDNSPLNNIIVNSATAADQTLKGNALTMNGGTLNSINVASSQQDGTVFSENTLNLNGGELRKTHLVESNGRATATKNVLNLNGTMIYHGLSVVDINGGAANENTLNINGTKGERLTTTFTAAYLGNSGTADGNVLNINGGTIGDSLSAMRAAFAWGNSKLTNNVVNLKDADDLRGRIDVANIMWAHDGAEARDNVLNVYVRDKDWSRLDLCVAFGRENQKLSGNTFNVYGKNDTFKSIAGFEKLNFYLAADTANDETILNLVSGELTDISKATIGVGIANGADKLKSGDRVNLIKTASGIKFGDMANRSEQLVQSGLSTAYTFALRSANDDKDLIADVTKITINPDPQPLPNSDRIGAKLMAQNKNTLETGAAVLGAINQSDDILSGITDTADGTFAYAGGFNMRYNSGSYVENKGISVLAGAMGRIGDGASLGGYVETGGGKYESFNDFAVKGSGDLKYAGAGIVSEFDLAENFYAKSGAKIGRIKSDYEASLASGRAEYDVTRTYYGANLALGKIFELSANLNADVYVKGFYTHIDSKKTEVLGEGIKLEGIDSVRSRVGARFNFDVSDNVELFAGAAFEREFKGKIGGYNSTYAMDIDAASVKGNTAIGEIGAKYSSGKLDTSLKLEGLSGKKEGINAGLRFVYKF</sequence>
<gene>
    <name evidence="3" type="ORF">CAMGR0001_1377</name>
</gene>
<organism evidence="3 4">
    <name type="scientific">Campylobacter gracilis RM3268</name>
    <dbReference type="NCBI Taxonomy" id="553220"/>
    <lineage>
        <taxon>Bacteria</taxon>
        <taxon>Pseudomonadati</taxon>
        <taxon>Campylobacterota</taxon>
        <taxon>Epsilonproteobacteria</taxon>
        <taxon>Campylobacterales</taxon>
        <taxon>Campylobacteraceae</taxon>
        <taxon>Campylobacter</taxon>
    </lineage>
</organism>
<evidence type="ECO:0000313" key="4">
    <source>
        <dbReference type="Proteomes" id="UP000005709"/>
    </source>
</evidence>
<feature type="domain" description="Autotransporter" evidence="2">
    <location>
        <begin position="455"/>
        <end position="716"/>
    </location>
</feature>
<dbReference type="OrthoDB" id="5363525at2"/>
<dbReference type="RefSeq" id="WP_005872047.1">
    <property type="nucleotide sequence ID" value="NZ_ACYG01000027.1"/>
</dbReference>
<keyword evidence="1" id="KW-0732">Signal</keyword>
<dbReference type="Proteomes" id="UP000005709">
    <property type="component" value="Unassembled WGS sequence"/>
</dbReference>
<comment type="caution">
    <text evidence="3">The sequence shown here is derived from an EMBL/GenBank/DDBJ whole genome shotgun (WGS) entry which is preliminary data.</text>
</comment>
<dbReference type="EMBL" id="ACYG01000027">
    <property type="protein sequence ID" value="EEV17082.1"/>
    <property type="molecule type" value="Genomic_DNA"/>
</dbReference>
<dbReference type="STRING" id="824.CGRAC_0822"/>
<dbReference type="PROSITE" id="PS51208">
    <property type="entry name" value="AUTOTRANSPORTER"/>
    <property type="match status" value="1"/>
</dbReference>
<feature type="chain" id="PRO_5002991365" evidence="1">
    <location>
        <begin position="21"/>
        <end position="716"/>
    </location>
</feature>
<keyword evidence="4" id="KW-1185">Reference proteome</keyword>